<name>A0A517NJZ1_9BACT</name>
<dbReference type="InterPro" id="IPR012938">
    <property type="entry name" value="Glc/Sorbosone_DH"/>
</dbReference>
<reference evidence="2 3" key="1">
    <citation type="submission" date="2019-02" db="EMBL/GenBank/DDBJ databases">
        <title>Deep-cultivation of Planctomycetes and their phenomic and genomic characterization uncovers novel biology.</title>
        <authorList>
            <person name="Wiegand S."/>
            <person name="Jogler M."/>
            <person name="Boedeker C."/>
            <person name="Pinto D."/>
            <person name="Vollmers J."/>
            <person name="Rivas-Marin E."/>
            <person name="Kohn T."/>
            <person name="Peeters S.H."/>
            <person name="Heuer A."/>
            <person name="Rast P."/>
            <person name="Oberbeckmann S."/>
            <person name="Bunk B."/>
            <person name="Jeske O."/>
            <person name="Meyerdierks A."/>
            <person name="Storesund J.E."/>
            <person name="Kallscheuer N."/>
            <person name="Luecker S."/>
            <person name="Lage O.M."/>
            <person name="Pohl T."/>
            <person name="Merkel B.J."/>
            <person name="Hornburger P."/>
            <person name="Mueller R.-W."/>
            <person name="Bruemmer F."/>
            <person name="Labrenz M."/>
            <person name="Spormann A.M."/>
            <person name="Op den Camp H."/>
            <person name="Overmann J."/>
            <person name="Amann R."/>
            <person name="Jetten M.S.M."/>
            <person name="Mascher T."/>
            <person name="Medema M.H."/>
            <person name="Devos D.P."/>
            <person name="Kaster A.-K."/>
            <person name="Ovreas L."/>
            <person name="Rohde M."/>
            <person name="Galperin M.Y."/>
            <person name="Jogler C."/>
        </authorList>
    </citation>
    <scope>NUCLEOTIDE SEQUENCE [LARGE SCALE GENOMIC DNA]</scope>
    <source>
        <strain evidence="2 3">K22_7</strain>
    </source>
</reference>
<proteinExistence type="predicted"/>
<dbReference type="Proteomes" id="UP000318538">
    <property type="component" value="Chromosome"/>
</dbReference>
<dbReference type="KEGG" id="rlc:K227x_58730"/>
<protein>
    <submittedName>
        <fullName evidence="2">Quinoprotein glucose dehydrogenase B</fullName>
        <ecNumber evidence="2">1.1.5.2</ecNumber>
    </submittedName>
</protein>
<dbReference type="InterPro" id="IPR011041">
    <property type="entry name" value="Quinoprot_gluc/sorb_DH_b-prop"/>
</dbReference>
<feature type="domain" description="Glucose/Sorbosone dehydrogenase" evidence="1">
    <location>
        <begin position="1251"/>
        <end position="1408"/>
    </location>
</feature>
<organism evidence="2 3">
    <name type="scientific">Rubripirellula lacrimiformis</name>
    <dbReference type="NCBI Taxonomy" id="1930273"/>
    <lineage>
        <taxon>Bacteria</taxon>
        <taxon>Pseudomonadati</taxon>
        <taxon>Planctomycetota</taxon>
        <taxon>Planctomycetia</taxon>
        <taxon>Pirellulales</taxon>
        <taxon>Pirellulaceae</taxon>
        <taxon>Rubripirellula</taxon>
    </lineage>
</organism>
<evidence type="ECO:0000259" key="1">
    <source>
        <dbReference type="Pfam" id="PF07995"/>
    </source>
</evidence>
<dbReference type="PANTHER" id="PTHR19328">
    <property type="entry name" value="HEDGEHOG-INTERACTING PROTEIN"/>
    <property type="match status" value="1"/>
</dbReference>
<dbReference type="Pfam" id="PF07995">
    <property type="entry name" value="GSDH"/>
    <property type="match status" value="2"/>
</dbReference>
<accession>A0A517NJZ1</accession>
<dbReference type="RefSeq" id="WP_218933576.1">
    <property type="nucleotide sequence ID" value="NZ_CP036525.1"/>
</dbReference>
<dbReference type="InterPro" id="IPR011042">
    <property type="entry name" value="6-blade_b-propeller_TolB-like"/>
</dbReference>
<dbReference type="GO" id="GO:0008876">
    <property type="term" value="F:quinoprotein glucose dehydrogenase activity"/>
    <property type="evidence" value="ECO:0007669"/>
    <property type="project" value="UniProtKB-EC"/>
</dbReference>
<evidence type="ECO:0000313" key="3">
    <source>
        <dbReference type="Proteomes" id="UP000318538"/>
    </source>
</evidence>
<dbReference type="Gene3D" id="2.60.120.1620">
    <property type="match status" value="1"/>
</dbReference>
<keyword evidence="2" id="KW-0560">Oxidoreductase</keyword>
<sequence length="1775" mass="192903">MPLRILGFVALCLAVTTIAMVVFPRTPVRAPYVIGKDGQIVVQAEQYHAKTAANGNEWIEAPTNSVLPNGVNFENASGSGNKKRFMQLQSSNGSFPATYRGTGSGASMDYEIHFEIPGIYRLYLRWDGYDGASDSIYAGFVELADGVGGENADWYEDSGHVASDFEQSSWDGLGEAEVDAAVASQNAMKFTIPSSGTYTLRIVGRENGVSLDALRIQLASLGDPNSLSANGENIVIGKEDFSYNDGPIADQSGGLNWDFNNSVRSDSLNGSNQRPSKWEAVEGVSWIATNQLNTQESAVIRAYGFPDDGIASVNQGSSTRWKSVYYRVSLTRASGATWCGISSCDSMKKRVFFGVPSDPDPASGVRAFAVSTLDTNYSAIVAEDDKSHTLVTKVDFANDVVCLWVDPDLSQPEPKPDAAWPYLGEDSSSAVSLSSGGSAPTSWDDLCVGTSWSAIQRAFPQRTPASNPDVVIANENFDYRGGTISGLNGGVGWDFDNENGDGFVGHTQQVSAWSNVYGKPFLFSGRLGTEHSSAKRGYGSSNDDCLFSSNPSSAFQTLYYRFEMQRTGANITWSGMSVYDDDTERFLVGVPFAANSSSGQRELGIHDLGNNTYSYSGIEPEPDKKFQIVAKVNFATNLVSMFVNPDFTQEEPTKPSARLAIADLKSNAIRFGSDSDEATYWDRVVVATSWKSLQSVSYPVSLPTEGLDLTIGSEKFDYLDGSIGTQEGGQHWDFQNTKSSEFSNDFSDWDVSFGSPTVEGGILRTREAGALRQFNGVESEGAINASEKTSFQKVYVRFDMTRSAGASWSGMSLFDFENERLLFGVPTAKNPASNAFEFAVLDTSAGHTYSGVRPTDGESCTIVAKLDYVADTLSMWIEPDMSLPEDSNTPAIVRSFAGDYWTTALRLGSGGPGPVDWDNLAVGTSWRGIQNAIGPLQAMADSITMRHSEKVRLDVLQNDVGAGTIEIVDPPANGDASIDSQGRVSYHHINGTPANDSLTYRLVGVDGEKSAASTVTFDFAPDQRIQNVTSIVPLLPPATEMAVIDAIPGVKFASPTCFAFVPDTNKLVVGERGGKIWMVPSVIPTGASRQLFLDLAMIVNSRAGEEFTDDGNELCLKSIAFHPDFTTNRQFFVAYCLKVNGQPHVRISRFTARDENVDFADPTSEQPLISQFNPSPIHNLNSCRFGPDGYFYFSSGDAGGLGDDNDNAQHIDKDFWAGIFRIDVDRLPTNLEPNAHPSIALDQDHHAFFKVPVDNPFVDAATFNGLPLSGNVRTEFQAVGFRNPWQFSFDPNPPHQVWVADVGLHGWEEIDLVDAGGNYGWPYLEGRSAGVKPNPPAGLRPSAPIWTYLHGNNALEGNSVTGGLVYRGNNYNRLGDKYIFADFGRGHIWALSRNGDHPPTVERITGQSGIVAFTLDPNSGDILLLDYLAGRVRRLISQTVDTVFPVKLSDTGLFADLGDLSVNPGIERYDINLPFWSDFAHKTRWFMLPNETDTFGYAENGAWSAPTGALWIKHFAIDQTRGDASTEKRLETRLLVRTSDGVYGVSYRWNDDESDAYLVSDQGANFDLMIDVDGSYTPQHWRIPSRSECLTCHTSQAGYSLSFETRQLNRSGILGNEEGNYIQLLADTGYLSVPAGPVEFDNLPIYVTPTDASSTLEARARSWLAVNCAYCHQAGGTGRAKFDLRAQLSLAATDIINGDLNIVHDPADRAIVPGDIPHSAILRRIAGTSGFTRMPPLATSVVDASGIQCISDWINQGADLPSSAQSKSLDEMLPQ</sequence>
<keyword evidence="3" id="KW-1185">Reference proteome</keyword>
<dbReference type="SUPFAM" id="SSF50952">
    <property type="entry name" value="Soluble quinoprotein glucose dehydrogenase"/>
    <property type="match status" value="1"/>
</dbReference>
<dbReference type="EC" id="1.1.5.2" evidence="2"/>
<feature type="domain" description="Glucose/Sorbosone dehydrogenase" evidence="1">
    <location>
        <begin position="1054"/>
        <end position="1215"/>
    </location>
</feature>
<dbReference type="PANTHER" id="PTHR19328:SF13">
    <property type="entry name" value="HIPL1 PROTEIN"/>
    <property type="match status" value="1"/>
</dbReference>
<gene>
    <name evidence="2" type="primary">gdhB_2</name>
    <name evidence="2" type="ORF">K227x_58730</name>
</gene>
<dbReference type="Pfam" id="PF17963">
    <property type="entry name" value="Big_9"/>
    <property type="match status" value="1"/>
</dbReference>
<dbReference type="Gene3D" id="2.120.10.30">
    <property type="entry name" value="TolB, C-terminal domain"/>
    <property type="match status" value="1"/>
</dbReference>
<evidence type="ECO:0000313" key="2">
    <source>
        <dbReference type="EMBL" id="QDT07446.1"/>
    </source>
</evidence>
<dbReference type="EMBL" id="CP036525">
    <property type="protein sequence ID" value="QDT07446.1"/>
    <property type="molecule type" value="Genomic_DNA"/>
</dbReference>